<proteinExistence type="predicted"/>
<reference evidence="2" key="2">
    <citation type="submission" date="2022-01" db="EMBL/GenBank/DDBJ databases">
        <authorList>
            <person name="Yamashiro T."/>
            <person name="Shiraishi A."/>
            <person name="Satake H."/>
            <person name="Nakayama K."/>
        </authorList>
    </citation>
    <scope>NUCLEOTIDE SEQUENCE</scope>
</reference>
<name>A0ABQ5CRU7_9ASTR</name>
<feature type="region of interest" description="Disordered" evidence="1">
    <location>
        <begin position="259"/>
        <end position="331"/>
    </location>
</feature>
<dbReference type="Proteomes" id="UP001151760">
    <property type="component" value="Unassembled WGS sequence"/>
</dbReference>
<protein>
    <submittedName>
        <fullName evidence="2">Uncharacterized protein</fullName>
    </submittedName>
</protein>
<sequence>MCILIVPQQNTGFILDSDMEGKNEESYKFPIAVQQSFNSLWSQDVRGDPDSGIGGHWRSSDSGMYKFILILRALAVFRFRRALAVFRFRHAFTKNGIACIYLEGKSTRSTCADSIADMNMLANDVPAEQAHAIAPPTRTDDQIFPSSKWVPIGKNVTWMSIVSISTKIIPQNHSISLQPIDDNPFVAPPSSDTVLEYVNTLGYPSTLRNVSAILLMLSSLWVLIHSSISGQCWKGFREDLVQSIQTFLTDRKNLATASRGKKKTAHLLIPSVRYKRRSSNQSSPKLPKVTKPKAAKVTKPAGDKATKPTSTQTPKPKPTPTQPSKAIPEKK</sequence>
<gene>
    <name evidence="2" type="ORF">Tco_0907824</name>
</gene>
<comment type="caution">
    <text evidence="2">The sequence shown here is derived from an EMBL/GenBank/DDBJ whole genome shotgun (WGS) entry which is preliminary data.</text>
</comment>
<reference evidence="2" key="1">
    <citation type="journal article" date="2022" name="Int. J. Mol. Sci.">
        <title>Draft Genome of Tanacetum Coccineum: Genomic Comparison of Closely Related Tanacetum-Family Plants.</title>
        <authorList>
            <person name="Yamashiro T."/>
            <person name="Shiraishi A."/>
            <person name="Nakayama K."/>
            <person name="Satake H."/>
        </authorList>
    </citation>
    <scope>NUCLEOTIDE SEQUENCE</scope>
</reference>
<evidence type="ECO:0000256" key="1">
    <source>
        <dbReference type="SAM" id="MobiDB-lite"/>
    </source>
</evidence>
<organism evidence="2 3">
    <name type="scientific">Tanacetum coccineum</name>
    <dbReference type="NCBI Taxonomy" id="301880"/>
    <lineage>
        <taxon>Eukaryota</taxon>
        <taxon>Viridiplantae</taxon>
        <taxon>Streptophyta</taxon>
        <taxon>Embryophyta</taxon>
        <taxon>Tracheophyta</taxon>
        <taxon>Spermatophyta</taxon>
        <taxon>Magnoliopsida</taxon>
        <taxon>eudicotyledons</taxon>
        <taxon>Gunneridae</taxon>
        <taxon>Pentapetalae</taxon>
        <taxon>asterids</taxon>
        <taxon>campanulids</taxon>
        <taxon>Asterales</taxon>
        <taxon>Asteraceae</taxon>
        <taxon>Asteroideae</taxon>
        <taxon>Anthemideae</taxon>
        <taxon>Anthemidinae</taxon>
        <taxon>Tanacetum</taxon>
    </lineage>
</organism>
<accession>A0ABQ5CRU7</accession>
<dbReference type="EMBL" id="BQNB010014386">
    <property type="protein sequence ID" value="GJT27549.1"/>
    <property type="molecule type" value="Genomic_DNA"/>
</dbReference>
<evidence type="ECO:0000313" key="2">
    <source>
        <dbReference type="EMBL" id="GJT27549.1"/>
    </source>
</evidence>
<evidence type="ECO:0000313" key="3">
    <source>
        <dbReference type="Proteomes" id="UP001151760"/>
    </source>
</evidence>
<feature type="compositionally biased region" description="Low complexity" evidence="1">
    <location>
        <begin position="322"/>
        <end position="331"/>
    </location>
</feature>
<keyword evidence="3" id="KW-1185">Reference proteome</keyword>